<dbReference type="InterPro" id="IPR036390">
    <property type="entry name" value="WH_DNA-bd_sf"/>
</dbReference>
<dbReference type="STRING" id="269796.Rru_A2241"/>
<dbReference type="AlphaFoldDB" id="Q2RS54"/>
<protein>
    <recommendedName>
        <fullName evidence="3">DUF3253 domain-containing protein</fullName>
    </recommendedName>
</protein>
<sequence>MPRPLPEARLVRETILDLCRAKGGGKTLCPTDIAKALVREGEDWHPYLAPVRREAFALAKAGEIGVFRKGKPIDPGAAHGVIRLGLPVAAPAEAAEGGEAP</sequence>
<dbReference type="EMBL" id="CP000230">
    <property type="protein sequence ID" value="ABC23041.1"/>
    <property type="molecule type" value="Genomic_DNA"/>
</dbReference>
<dbReference type="Gene3D" id="1.10.10.10">
    <property type="entry name" value="Winged helix-like DNA-binding domain superfamily/Winged helix DNA-binding domain"/>
    <property type="match status" value="1"/>
</dbReference>
<dbReference type="PhylomeDB" id="Q2RS54"/>
<accession>Q2RS54</accession>
<dbReference type="HOGENOM" id="CLU_136716_3_2_5"/>
<dbReference type="EnsemblBacteria" id="ABC23041">
    <property type="protein sequence ID" value="ABC23041"/>
    <property type="gene ID" value="Rru_A2241"/>
</dbReference>
<dbReference type="eggNOG" id="ENOG5032YT1">
    <property type="taxonomic scope" value="Bacteria"/>
</dbReference>
<dbReference type="InterPro" id="IPR036388">
    <property type="entry name" value="WH-like_DNA-bd_sf"/>
</dbReference>
<dbReference type="Pfam" id="PF11625">
    <property type="entry name" value="DUF3253"/>
    <property type="match status" value="1"/>
</dbReference>
<organism evidence="1 2">
    <name type="scientific">Rhodospirillum rubrum (strain ATCC 11170 / ATH 1.1.1 / DSM 467 / LMG 4362 / NCIMB 8255 / S1)</name>
    <dbReference type="NCBI Taxonomy" id="269796"/>
    <lineage>
        <taxon>Bacteria</taxon>
        <taxon>Pseudomonadati</taxon>
        <taxon>Pseudomonadota</taxon>
        <taxon>Alphaproteobacteria</taxon>
        <taxon>Rhodospirillales</taxon>
        <taxon>Rhodospirillaceae</taxon>
        <taxon>Rhodospirillum</taxon>
    </lineage>
</organism>
<reference evidence="1 2" key="1">
    <citation type="journal article" date="2011" name="Stand. Genomic Sci.">
        <title>Complete genome sequence of Rhodospirillum rubrum type strain (S1).</title>
        <authorList>
            <person name="Munk A.C."/>
            <person name="Copeland A."/>
            <person name="Lucas S."/>
            <person name="Lapidus A."/>
            <person name="Del Rio T.G."/>
            <person name="Barry K."/>
            <person name="Detter J.C."/>
            <person name="Hammon N."/>
            <person name="Israni S."/>
            <person name="Pitluck S."/>
            <person name="Brettin T."/>
            <person name="Bruce D."/>
            <person name="Han C."/>
            <person name="Tapia R."/>
            <person name="Gilna P."/>
            <person name="Schmutz J."/>
            <person name="Larimer F."/>
            <person name="Land M."/>
            <person name="Kyrpides N.C."/>
            <person name="Mavromatis K."/>
            <person name="Richardson P."/>
            <person name="Rohde M."/>
            <person name="Goker M."/>
            <person name="Klenk H.P."/>
            <person name="Zhang Y."/>
            <person name="Roberts G.P."/>
            <person name="Reslewic S."/>
            <person name="Schwartz D.C."/>
        </authorList>
    </citation>
    <scope>NUCLEOTIDE SEQUENCE [LARGE SCALE GENOMIC DNA]</scope>
    <source>
        <strain evidence="2">ATCC 11170 / ATH 1.1.1 / DSM 467 / LMG 4362 / NCIMB 8255 / S1</strain>
    </source>
</reference>
<evidence type="ECO:0008006" key="3">
    <source>
        <dbReference type="Google" id="ProtNLM"/>
    </source>
</evidence>
<evidence type="ECO:0000313" key="1">
    <source>
        <dbReference type="EMBL" id="ABC23041.1"/>
    </source>
</evidence>
<gene>
    <name evidence="1" type="ordered locus">Rru_A2241</name>
</gene>
<keyword evidence="2" id="KW-1185">Reference proteome</keyword>
<dbReference type="SUPFAM" id="SSF46785">
    <property type="entry name" value="Winged helix' DNA-binding domain"/>
    <property type="match status" value="1"/>
</dbReference>
<evidence type="ECO:0000313" key="2">
    <source>
        <dbReference type="Proteomes" id="UP000001929"/>
    </source>
</evidence>
<name>Q2RS54_RHORT</name>
<dbReference type="KEGG" id="rru:Rru_A2241"/>
<proteinExistence type="predicted"/>
<dbReference type="PATRIC" id="fig|269796.9.peg.2339"/>
<dbReference type="RefSeq" id="WP_011389896.1">
    <property type="nucleotide sequence ID" value="NC_007643.1"/>
</dbReference>
<dbReference type="Proteomes" id="UP000001929">
    <property type="component" value="Chromosome"/>
</dbReference>
<dbReference type="InterPro" id="IPR021660">
    <property type="entry name" value="DUF3253"/>
</dbReference>